<feature type="compositionally biased region" description="Basic and acidic residues" evidence="1">
    <location>
        <begin position="1"/>
        <end position="18"/>
    </location>
</feature>
<reference evidence="2" key="1">
    <citation type="journal article" date="2021" name="Front. Microbiol.">
        <title>Comprehensive Comparative Genomics and Phenotyping of Methylobacterium Species.</title>
        <authorList>
            <person name="Alessa O."/>
            <person name="Ogura Y."/>
            <person name="Fujitani Y."/>
            <person name="Takami H."/>
            <person name="Hayashi T."/>
            <person name="Sahin N."/>
            <person name="Tani A."/>
        </authorList>
    </citation>
    <scope>NUCLEOTIDE SEQUENCE</scope>
    <source>
        <strain evidence="2">LMG 23639</strain>
    </source>
</reference>
<organism evidence="2 3">
    <name type="scientific">Methylobacterium jeotgali</name>
    <dbReference type="NCBI Taxonomy" id="381630"/>
    <lineage>
        <taxon>Bacteria</taxon>
        <taxon>Pseudomonadati</taxon>
        <taxon>Pseudomonadota</taxon>
        <taxon>Alphaproteobacteria</taxon>
        <taxon>Hyphomicrobiales</taxon>
        <taxon>Methylobacteriaceae</taxon>
        <taxon>Methylobacterium</taxon>
    </lineage>
</organism>
<protein>
    <submittedName>
        <fullName evidence="2">Uncharacterized protein</fullName>
    </submittedName>
</protein>
<evidence type="ECO:0000256" key="1">
    <source>
        <dbReference type="SAM" id="MobiDB-lite"/>
    </source>
</evidence>
<name>A0ABQ4STN8_9HYPH</name>
<dbReference type="Proteomes" id="UP001055102">
    <property type="component" value="Unassembled WGS sequence"/>
</dbReference>
<sequence length="104" mass="10562">MIGREAEPGAKVEAERPGRSNSASPSEVGCARCSSALETTVTEENVSATTGSTPFGSRGGGLPRPRSRTGAVPTTESSSRATSWAEAGSIPSAAAPRITMRKAL</sequence>
<keyword evidence="3" id="KW-1185">Reference proteome</keyword>
<dbReference type="EMBL" id="BPQR01000013">
    <property type="protein sequence ID" value="GJE05596.1"/>
    <property type="molecule type" value="Genomic_DNA"/>
</dbReference>
<comment type="caution">
    <text evidence="2">The sequence shown here is derived from an EMBL/GenBank/DDBJ whole genome shotgun (WGS) entry which is preliminary data.</text>
</comment>
<evidence type="ECO:0000313" key="3">
    <source>
        <dbReference type="Proteomes" id="UP001055102"/>
    </source>
</evidence>
<reference evidence="2" key="2">
    <citation type="submission" date="2021-08" db="EMBL/GenBank/DDBJ databases">
        <authorList>
            <person name="Tani A."/>
            <person name="Ola A."/>
            <person name="Ogura Y."/>
            <person name="Katsura K."/>
            <person name="Hayashi T."/>
        </authorList>
    </citation>
    <scope>NUCLEOTIDE SEQUENCE</scope>
    <source>
        <strain evidence="2">LMG 23639</strain>
    </source>
</reference>
<gene>
    <name evidence="2" type="ORF">AOPFMNJM_0899</name>
</gene>
<accession>A0ABQ4STN8</accession>
<proteinExistence type="predicted"/>
<feature type="region of interest" description="Disordered" evidence="1">
    <location>
        <begin position="1"/>
        <end position="29"/>
    </location>
</feature>
<feature type="compositionally biased region" description="Polar residues" evidence="1">
    <location>
        <begin position="72"/>
        <end position="82"/>
    </location>
</feature>
<evidence type="ECO:0000313" key="2">
    <source>
        <dbReference type="EMBL" id="GJE05596.1"/>
    </source>
</evidence>
<feature type="compositionally biased region" description="Polar residues" evidence="1">
    <location>
        <begin position="41"/>
        <end position="55"/>
    </location>
</feature>
<feature type="region of interest" description="Disordered" evidence="1">
    <location>
        <begin position="41"/>
        <end position="104"/>
    </location>
</feature>